<keyword evidence="3" id="KW-1185">Reference proteome</keyword>
<keyword evidence="1" id="KW-0812">Transmembrane</keyword>
<protein>
    <recommendedName>
        <fullName evidence="4">Yip1 domain-containing protein</fullName>
    </recommendedName>
</protein>
<reference evidence="2 3" key="1">
    <citation type="submission" date="2020-04" db="EMBL/GenBank/DDBJ databases">
        <title>Thermobifida alba genome sequencing and assembly.</title>
        <authorList>
            <person name="Luzics S."/>
            <person name="Horvath B."/>
            <person name="Nagy I."/>
            <person name="Toth A."/>
            <person name="Nagy I."/>
            <person name="Kukolya J."/>
        </authorList>
    </citation>
    <scope>NUCLEOTIDE SEQUENCE [LARGE SCALE GENOMIC DNA]</scope>
    <source>
        <strain evidence="2 3">DSM 43795</strain>
    </source>
</reference>
<feature type="transmembrane region" description="Helical" evidence="1">
    <location>
        <begin position="128"/>
        <end position="146"/>
    </location>
</feature>
<dbReference type="EMBL" id="CP051627">
    <property type="protein sequence ID" value="UPT19914.1"/>
    <property type="molecule type" value="Genomic_DNA"/>
</dbReference>
<feature type="transmembrane region" description="Helical" evidence="1">
    <location>
        <begin position="6"/>
        <end position="27"/>
    </location>
</feature>
<keyword evidence="1" id="KW-1133">Transmembrane helix</keyword>
<proteinExistence type="predicted"/>
<dbReference type="Proteomes" id="UP000832041">
    <property type="component" value="Chromosome"/>
</dbReference>
<feature type="transmembrane region" description="Helical" evidence="1">
    <location>
        <begin position="39"/>
        <end position="61"/>
    </location>
</feature>
<sequence length="177" mass="18256">MSDLLLRDGAMTAAVLGFFASAWFGWAQERPPARWRLPLAAGAVGGMLLALAAGTVAGLHWTSGSVLDDPEGYRTYLVVVGVEFGVAAVGAVVLLLLGRSDWTAPWVCLVVGVHFVPLAPVLDNPALYALAVLLTAWAVAAPLLAARRRLPTSLVTGAGAGAALLCFALWAAVGLLV</sequence>
<evidence type="ECO:0000313" key="2">
    <source>
        <dbReference type="EMBL" id="UPT19914.1"/>
    </source>
</evidence>
<evidence type="ECO:0008006" key="4">
    <source>
        <dbReference type="Google" id="ProtNLM"/>
    </source>
</evidence>
<name>A0ABY4KXT2_THEAE</name>
<evidence type="ECO:0000256" key="1">
    <source>
        <dbReference type="SAM" id="Phobius"/>
    </source>
</evidence>
<evidence type="ECO:0000313" key="3">
    <source>
        <dbReference type="Proteomes" id="UP000832041"/>
    </source>
</evidence>
<organism evidence="2 3">
    <name type="scientific">Thermobifida alba</name>
    <name type="common">Thermomonospora alba</name>
    <dbReference type="NCBI Taxonomy" id="53522"/>
    <lineage>
        <taxon>Bacteria</taxon>
        <taxon>Bacillati</taxon>
        <taxon>Actinomycetota</taxon>
        <taxon>Actinomycetes</taxon>
        <taxon>Streptosporangiales</taxon>
        <taxon>Nocardiopsidaceae</taxon>
        <taxon>Thermobifida</taxon>
    </lineage>
</organism>
<keyword evidence="1" id="KW-0472">Membrane</keyword>
<feature type="transmembrane region" description="Helical" evidence="1">
    <location>
        <begin position="104"/>
        <end position="122"/>
    </location>
</feature>
<accession>A0ABY4KXT2</accession>
<feature type="transmembrane region" description="Helical" evidence="1">
    <location>
        <begin position="73"/>
        <end position="97"/>
    </location>
</feature>
<feature type="transmembrane region" description="Helical" evidence="1">
    <location>
        <begin position="153"/>
        <end position="176"/>
    </location>
</feature>
<gene>
    <name evidence="2" type="ORF">FOF52_02145</name>
</gene>
<dbReference type="RefSeq" id="WP_248592148.1">
    <property type="nucleotide sequence ID" value="NZ_BAABEB010000010.1"/>
</dbReference>